<sequence length="61" mass="6993">MTVHTHMDDIERIALREEGLDPDDPAVITAIDLVRWELALLSDGHSDRRGGTRGQRRDARW</sequence>
<dbReference type="STRING" id="47839.BN973_06047"/>
<name>A0A024K850_9MYCO</name>
<protein>
    <submittedName>
        <fullName evidence="1">Uncharacterized protein</fullName>
    </submittedName>
</protein>
<proteinExistence type="predicted"/>
<reference evidence="1" key="1">
    <citation type="journal article" date="2014" name="Genome Announc.">
        <title>Draft Genome Sequence of Mycobacterium triplex DSM 44626.</title>
        <authorList>
            <person name="Sassi M."/>
            <person name="Croce O."/>
            <person name="Robert C."/>
            <person name="Raoult D."/>
            <person name="Drancourt M."/>
        </authorList>
    </citation>
    <scope>NUCLEOTIDE SEQUENCE [LARGE SCALE GENOMIC DNA]</scope>
    <source>
        <strain evidence="1">DSM 44626</strain>
    </source>
</reference>
<accession>A0A024K850</accession>
<gene>
    <name evidence="1" type="ORF">BN973_06047</name>
</gene>
<dbReference type="EMBL" id="HG964448">
    <property type="protein sequence ID" value="CDO91638.1"/>
    <property type="molecule type" value="Genomic_DNA"/>
</dbReference>
<dbReference type="HOGENOM" id="CLU_2917740_0_0_11"/>
<reference evidence="1" key="2">
    <citation type="submission" date="2014-04" db="EMBL/GenBank/DDBJ databases">
        <authorList>
            <person name="Urmite Genomes U."/>
        </authorList>
    </citation>
    <scope>NUCLEOTIDE SEQUENCE</scope>
    <source>
        <strain evidence="1">DSM 44626</strain>
    </source>
</reference>
<evidence type="ECO:0000313" key="1">
    <source>
        <dbReference type="EMBL" id="CDO91638.1"/>
    </source>
</evidence>
<dbReference type="AlphaFoldDB" id="A0A024K850"/>
<dbReference type="Proteomes" id="UP000028880">
    <property type="component" value="Unassembled WGS sequence"/>
</dbReference>
<dbReference type="OrthoDB" id="4775038at2"/>
<organism evidence="1">
    <name type="scientific">Mycobacterium triplex</name>
    <dbReference type="NCBI Taxonomy" id="47839"/>
    <lineage>
        <taxon>Bacteria</taxon>
        <taxon>Bacillati</taxon>
        <taxon>Actinomycetota</taxon>
        <taxon>Actinomycetes</taxon>
        <taxon>Mycobacteriales</taxon>
        <taxon>Mycobacteriaceae</taxon>
        <taxon>Mycobacterium</taxon>
        <taxon>Mycobacterium simiae complex</taxon>
    </lineage>
</organism>
<dbReference type="RefSeq" id="WP_139043417.1">
    <property type="nucleotide sequence ID" value="NZ_HG964448.1"/>
</dbReference>